<dbReference type="PANTHER" id="PTHR30477:SF0">
    <property type="entry name" value="METAL TRANSPORT SYSTEM MEMBRANE PROTEIN TM_0125-RELATED"/>
    <property type="match status" value="1"/>
</dbReference>
<evidence type="ECO:0000256" key="7">
    <source>
        <dbReference type="SAM" id="Phobius"/>
    </source>
</evidence>
<keyword evidence="4 7" id="KW-1133">Transmembrane helix</keyword>
<dbReference type="GO" id="GO:0010043">
    <property type="term" value="P:response to zinc ion"/>
    <property type="evidence" value="ECO:0007669"/>
    <property type="project" value="TreeGrafter"/>
</dbReference>
<dbReference type="EMBL" id="FSRN01000001">
    <property type="protein sequence ID" value="SIN93481.1"/>
    <property type="molecule type" value="Genomic_DNA"/>
</dbReference>
<dbReference type="STRING" id="28230.SAMN05878443_0555"/>
<dbReference type="Pfam" id="PF00950">
    <property type="entry name" value="ABC-3"/>
    <property type="match status" value="1"/>
</dbReference>
<evidence type="ECO:0000256" key="2">
    <source>
        <dbReference type="ARBA" id="ARBA00008034"/>
    </source>
</evidence>
<dbReference type="RefSeq" id="WP_034547206.1">
    <property type="nucleotide sequence ID" value="NZ_FSRN01000001.1"/>
</dbReference>
<name>A0A1N6FDW5_9LACT</name>
<sequence>MEMFFYGFMQRAFQAAFLIAVIAPILGLFLVLRRQSLMADTLAHISLAGIALGLFLNVNPTFTTLVVVIIAAVIIEYLGSLYKSYSEISIAILMSTGMSLALVLMSLSSGGSTTTIQQYLFGSIVTISQPQLYLLAALFIIVVVLFFVFRRPMYVLTFDEDTAFTAGLPARLMSILFNVITGVTIAVIMPIAGALLVSAIMILPAAIAMRISNSFKWVIFVGIIVGITGMFTGLTVSYEWGTPPGATITLIFIAIFVITTVTMKIVQQMRYKKSRS</sequence>
<feature type="transmembrane region" description="Helical" evidence="7">
    <location>
        <begin position="175"/>
        <end position="203"/>
    </location>
</feature>
<comment type="similarity">
    <text evidence="2 6">Belongs to the ABC-3 integral membrane protein family.</text>
</comment>
<dbReference type="Gene3D" id="1.10.3470.10">
    <property type="entry name" value="ABC transporter involved in vitamin B12 uptake, BtuC"/>
    <property type="match status" value="1"/>
</dbReference>
<protein>
    <submittedName>
        <fullName evidence="8">Zinc transport system permease protein</fullName>
    </submittedName>
</protein>
<evidence type="ECO:0000256" key="1">
    <source>
        <dbReference type="ARBA" id="ARBA00004141"/>
    </source>
</evidence>
<evidence type="ECO:0000313" key="8">
    <source>
        <dbReference type="EMBL" id="SIN93481.1"/>
    </source>
</evidence>
<reference evidence="9" key="1">
    <citation type="submission" date="2016-11" db="EMBL/GenBank/DDBJ databases">
        <authorList>
            <person name="Varghese N."/>
            <person name="Submissions S."/>
        </authorList>
    </citation>
    <scope>NUCLEOTIDE SEQUENCE [LARGE SCALE GENOMIC DNA]</scope>
    <source>
        <strain evidence="9">313</strain>
    </source>
</reference>
<keyword evidence="9" id="KW-1185">Reference proteome</keyword>
<keyword evidence="5 7" id="KW-0472">Membrane</keyword>
<evidence type="ECO:0000313" key="9">
    <source>
        <dbReference type="Proteomes" id="UP000184758"/>
    </source>
</evidence>
<comment type="subcellular location">
    <subcellularLocation>
        <location evidence="6">Cell membrane</location>
        <topology evidence="6">Multi-pass membrane protein</topology>
    </subcellularLocation>
    <subcellularLocation>
        <location evidence="1">Membrane</location>
        <topology evidence="1">Multi-pass membrane protein</topology>
    </subcellularLocation>
</comment>
<dbReference type="GO" id="GO:0043190">
    <property type="term" value="C:ATP-binding cassette (ABC) transporter complex"/>
    <property type="evidence" value="ECO:0007669"/>
    <property type="project" value="InterPro"/>
</dbReference>
<dbReference type="InterPro" id="IPR037294">
    <property type="entry name" value="ABC_BtuC-like"/>
</dbReference>
<dbReference type="InterPro" id="IPR001626">
    <property type="entry name" value="ABC_TroCD"/>
</dbReference>
<evidence type="ECO:0000256" key="6">
    <source>
        <dbReference type="RuleBase" id="RU003943"/>
    </source>
</evidence>
<evidence type="ECO:0000256" key="3">
    <source>
        <dbReference type="ARBA" id="ARBA00022692"/>
    </source>
</evidence>
<dbReference type="SUPFAM" id="SSF81345">
    <property type="entry name" value="ABC transporter involved in vitamin B12 uptake, BtuC"/>
    <property type="match status" value="1"/>
</dbReference>
<feature type="transmembrane region" description="Helical" evidence="7">
    <location>
        <begin position="246"/>
        <end position="266"/>
    </location>
</feature>
<feature type="transmembrane region" description="Helical" evidence="7">
    <location>
        <begin position="62"/>
        <end position="82"/>
    </location>
</feature>
<keyword evidence="3 6" id="KW-0812">Transmembrane</keyword>
<dbReference type="PANTHER" id="PTHR30477">
    <property type="entry name" value="ABC-TRANSPORTER METAL-BINDING PROTEIN"/>
    <property type="match status" value="1"/>
</dbReference>
<dbReference type="GO" id="GO:0055085">
    <property type="term" value="P:transmembrane transport"/>
    <property type="evidence" value="ECO:0007669"/>
    <property type="project" value="InterPro"/>
</dbReference>
<accession>A0A1N6FDW5</accession>
<feature type="transmembrane region" description="Helical" evidence="7">
    <location>
        <begin position="215"/>
        <end position="234"/>
    </location>
</feature>
<organism evidence="8 9">
    <name type="scientific">Carnobacterium alterfunditum</name>
    <dbReference type="NCBI Taxonomy" id="28230"/>
    <lineage>
        <taxon>Bacteria</taxon>
        <taxon>Bacillati</taxon>
        <taxon>Bacillota</taxon>
        <taxon>Bacilli</taxon>
        <taxon>Lactobacillales</taxon>
        <taxon>Carnobacteriaceae</taxon>
        <taxon>Carnobacterium</taxon>
    </lineage>
</organism>
<dbReference type="AlphaFoldDB" id="A0A1N6FDW5"/>
<feature type="transmembrane region" description="Helical" evidence="7">
    <location>
        <begin position="12"/>
        <end position="31"/>
    </location>
</feature>
<keyword evidence="6" id="KW-0813">Transport</keyword>
<evidence type="ECO:0000256" key="4">
    <source>
        <dbReference type="ARBA" id="ARBA00022989"/>
    </source>
</evidence>
<evidence type="ECO:0000256" key="5">
    <source>
        <dbReference type="ARBA" id="ARBA00023136"/>
    </source>
</evidence>
<dbReference type="eggNOG" id="COG1108">
    <property type="taxonomic scope" value="Bacteria"/>
</dbReference>
<feature type="transmembrane region" description="Helical" evidence="7">
    <location>
        <begin position="88"/>
        <end position="111"/>
    </location>
</feature>
<dbReference type="OrthoDB" id="9798540at2"/>
<feature type="transmembrane region" description="Helical" evidence="7">
    <location>
        <begin position="132"/>
        <end position="149"/>
    </location>
</feature>
<dbReference type="CDD" id="cd06550">
    <property type="entry name" value="TM_ABC_iron-siderophores_like"/>
    <property type="match status" value="1"/>
</dbReference>
<dbReference type="FunFam" id="1.10.3470.10:FF:000008">
    <property type="entry name" value="Zinc ABC transporter, permease protein"/>
    <property type="match status" value="1"/>
</dbReference>
<proteinExistence type="inferred from homology"/>
<dbReference type="Proteomes" id="UP000184758">
    <property type="component" value="Unassembled WGS sequence"/>
</dbReference>
<gene>
    <name evidence="8" type="ORF">SAMN05878443_0555</name>
</gene>